<keyword evidence="5" id="KW-1185">Reference proteome</keyword>
<accession>A0A4Z2DZ47</accession>
<keyword evidence="1" id="KW-0460">Magnesium</keyword>
<proteinExistence type="predicted"/>
<dbReference type="SUPFAM" id="SSF81665">
    <property type="entry name" value="Calcium ATPase, transmembrane domain M"/>
    <property type="match status" value="1"/>
</dbReference>
<feature type="region of interest" description="Disordered" evidence="2">
    <location>
        <begin position="83"/>
        <end position="118"/>
    </location>
</feature>
<dbReference type="GO" id="GO:0098839">
    <property type="term" value="C:postsynaptic density membrane"/>
    <property type="evidence" value="ECO:0007669"/>
    <property type="project" value="TreeGrafter"/>
</dbReference>
<protein>
    <submittedName>
        <fullName evidence="4">Plasma membrane calcium-transporting ATPase 1</fullName>
    </submittedName>
</protein>
<evidence type="ECO:0000313" key="4">
    <source>
        <dbReference type="EMBL" id="TNN21815.1"/>
    </source>
</evidence>
<gene>
    <name evidence="4" type="primary">Atp2b1_5</name>
    <name evidence="4" type="ORF">EYF80_068073</name>
</gene>
<feature type="domain" description="Cation-transporting P-type ATPase N-terminal" evidence="3">
    <location>
        <begin position="3"/>
        <end position="54"/>
    </location>
</feature>
<dbReference type="Pfam" id="PF00690">
    <property type="entry name" value="Cation_ATPase_N"/>
    <property type="match status" value="1"/>
</dbReference>
<dbReference type="EMBL" id="SRLO01025731">
    <property type="protein sequence ID" value="TNN21815.1"/>
    <property type="molecule type" value="Genomic_DNA"/>
</dbReference>
<name>A0A4Z2DZ47_9TELE</name>
<dbReference type="InterPro" id="IPR023298">
    <property type="entry name" value="ATPase_P-typ_TM_dom_sf"/>
</dbReference>
<reference evidence="4 5" key="1">
    <citation type="submission" date="2019-03" db="EMBL/GenBank/DDBJ databases">
        <title>First draft genome of Liparis tanakae, snailfish: a comprehensive survey of snailfish specific genes.</title>
        <authorList>
            <person name="Kim W."/>
            <person name="Song I."/>
            <person name="Jeong J.-H."/>
            <person name="Kim D."/>
            <person name="Kim S."/>
            <person name="Ryu S."/>
            <person name="Song J.Y."/>
            <person name="Lee S.K."/>
        </authorList>
    </citation>
    <scope>NUCLEOTIDE SEQUENCE [LARGE SCALE GENOMIC DNA]</scope>
    <source>
        <tissue evidence="4">Muscle</tissue>
    </source>
</reference>
<sequence length="118" mass="12757">MMGLSGDPADLERRCQTFGQNFIPPKKPKSFVELVWEALQDVTLIILEVAAIISLGLSFYQPPGDDSEGQGWGHMRPLMEGGGWRMVGAGPGEPGSGLTIRPSRGRSSVSMRGRSLQD</sequence>
<dbReference type="GO" id="GO:0030165">
    <property type="term" value="F:PDZ domain binding"/>
    <property type="evidence" value="ECO:0007669"/>
    <property type="project" value="TreeGrafter"/>
</dbReference>
<dbReference type="PANTHER" id="PTHR24093">
    <property type="entry name" value="CATION TRANSPORTING ATPASE"/>
    <property type="match status" value="1"/>
</dbReference>
<feature type="compositionally biased region" description="Low complexity" evidence="2">
    <location>
        <begin position="101"/>
        <end position="118"/>
    </location>
</feature>
<dbReference type="InterPro" id="IPR004014">
    <property type="entry name" value="ATPase_P-typ_cation-transptr_N"/>
</dbReference>
<dbReference type="GO" id="GO:0051480">
    <property type="term" value="P:regulation of cytosolic calcium ion concentration"/>
    <property type="evidence" value="ECO:0007669"/>
    <property type="project" value="TreeGrafter"/>
</dbReference>
<evidence type="ECO:0000256" key="2">
    <source>
        <dbReference type="SAM" id="MobiDB-lite"/>
    </source>
</evidence>
<organism evidence="4 5">
    <name type="scientific">Liparis tanakae</name>
    <name type="common">Tanaka's snailfish</name>
    <dbReference type="NCBI Taxonomy" id="230148"/>
    <lineage>
        <taxon>Eukaryota</taxon>
        <taxon>Metazoa</taxon>
        <taxon>Chordata</taxon>
        <taxon>Craniata</taxon>
        <taxon>Vertebrata</taxon>
        <taxon>Euteleostomi</taxon>
        <taxon>Actinopterygii</taxon>
        <taxon>Neopterygii</taxon>
        <taxon>Teleostei</taxon>
        <taxon>Neoteleostei</taxon>
        <taxon>Acanthomorphata</taxon>
        <taxon>Eupercaria</taxon>
        <taxon>Perciformes</taxon>
        <taxon>Cottioidei</taxon>
        <taxon>Cottales</taxon>
        <taxon>Liparidae</taxon>
        <taxon>Liparis</taxon>
    </lineage>
</organism>
<feature type="compositionally biased region" description="Gly residues" evidence="2">
    <location>
        <begin position="83"/>
        <end position="95"/>
    </location>
</feature>
<dbReference type="AlphaFoldDB" id="A0A4Z2DZ47"/>
<dbReference type="OrthoDB" id="116380at2759"/>
<evidence type="ECO:0000313" key="5">
    <source>
        <dbReference type="Proteomes" id="UP000314294"/>
    </source>
</evidence>
<dbReference type="PANTHER" id="PTHR24093:SF377">
    <property type="entry name" value="PLASMA MEMBRANE CALCIUM-TRANSPORTING ATPASE 2"/>
    <property type="match status" value="1"/>
</dbReference>
<dbReference type="GO" id="GO:0005388">
    <property type="term" value="F:P-type calcium transporter activity"/>
    <property type="evidence" value="ECO:0007669"/>
    <property type="project" value="TreeGrafter"/>
</dbReference>
<evidence type="ECO:0000256" key="1">
    <source>
        <dbReference type="ARBA" id="ARBA00022842"/>
    </source>
</evidence>
<dbReference type="Proteomes" id="UP000314294">
    <property type="component" value="Unassembled WGS sequence"/>
</dbReference>
<dbReference type="Gene3D" id="2.70.150.10">
    <property type="entry name" value="Calcium-transporting ATPase, cytoplasmic transduction domain A"/>
    <property type="match status" value="1"/>
</dbReference>
<dbReference type="Gene3D" id="1.20.1110.10">
    <property type="entry name" value="Calcium-transporting ATPase, transmembrane domain"/>
    <property type="match status" value="1"/>
</dbReference>
<comment type="caution">
    <text evidence="4">The sequence shown here is derived from an EMBL/GenBank/DDBJ whole genome shotgun (WGS) entry which is preliminary data.</text>
</comment>
<evidence type="ECO:0000259" key="3">
    <source>
        <dbReference type="Pfam" id="PF00690"/>
    </source>
</evidence>